<evidence type="ECO:0000259" key="7">
    <source>
        <dbReference type="Pfam" id="PF02518"/>
    </source>
</evidence>
<dbReference type="InterPro" id="IPR050482">
    <property type="entry name" value="Sensor_HK_TwoCompSys"/>
</dbReference>
<gene>
    <name evidence="8" type="ORF">KD146_06110</name>
</gene>
<dbReference type="EC" id="2.7.13.3" evidence="2"/>
<evidence type="ECO:0000256" key="4">
    <source>
        <dbReference type="ARBA" id="ARBA00022777"/>
    </source>
</evidence>
<feature type="domain" description="Histidine kinase/HSP90-like ATPase" evidence="7">
    <location>
        <begin position="601"/>
        <end position="685"/>
    </location>
</feature>
<evidence type="ECO:0000256" key="3">
    <source>
        <dbReference type="ARBA" id="ARBA00022679"/>
    </source>
</evidence>
<keyword evidence="6" id="KW-0812">Transmembrane</keyword>
<dbReference type="InterPro" id="IPR003594">
    <property type="entry name" value="HATPase_dom"/>
</dbReference>
<evidence type="ECO:0000313" key="9">
    <source>
        <dbReference type="Proteomes" id="UP000678281"/>
    </source>
</evidence>
<dbReference type="GO" id="GO:0000160">
    <property type="term" value="P:phosphorelay signal transduction system"/>
    <property type="evidence" value="ECO:0007669"/>
    <property type="project" value="UniProtKB-KW"/>
</dbReference>
<feature type="transmembrane region" description="Helical" evidence="6">
    <location>
        <begin position="123"/>
        <end position="143"/>
    </location>
</feature>
<keyword evidence="6" id="KW-0472">Membrane</keyword>
<keyword evidence="9" id="KW-1185">Reference proteome</keyword>
<dbReference type="SUPFAM" id="SSF55874">
    <property type="entry name" value="ATPase domain of HSP90 chaperone/DNA topoisomerase II/histidine kinase"/>
    <property type="match status" value="1"/>
</dbReference>
<evidence type="ECO:0000256" key="5">
    <source>
        <dbReference type="ARBA" id="ARBA00023012"/>
    </source>
</evidence>
<feature type="transmembrane region" description="Helical" evidence="6">
    <location>
        <begin position="274"/>
        <end position="299"/>
    </location>
</feature>
<keyword evidence="4 8" id="KW-0418">Kinase</keyword>
<dbReference type="Gene3D" id="3.30.565.10">
    <property type="entry name" value="Histidine kinase-like ATPase, C-terminal domain"/>
    <property type="match status" value="1"/>
</dbReference>
<comment type="caution">
    <text evidence="8">The sequence shown here is derived from an EMBL/GenBank/DDBJ whole genome shotgun (WGS) entry which is preliminary data.</text>
</comment>
<feature type="transmembrane region" description="Helical" evidence="6">
    <location>
        <begin position="366"/>
        <end position="383"/>
    </location>
</feature>
<sequence length="691" mass="73762">MAFAVNQPWIGVILSPGDDGSIVIAQAQRNDFEPELKGGERLNAIGSDTTTGISVNATDIVEEPDTLGSYSELNAFRRQQSALVDIISENRIWLDITSATEGTHRVYVAPQASRPAWALPFEFWLQIFVGFAGMALGGWVWALRRREAGPFFLAVSGVGLMAAAVSAAIYGTRELALPAEQLVMLTVLNQAGSVSWGAAIICLLSVYPRRIAPNAVLVAVWVVSGLAPWIGIAQIAPTPSIGSYTTIIVQLLVIAGLVAIQLSLTRRDPVARAALGWFGLSIMAGSIVFVVAIAVPLLIGLEPQISQAHAFGIVLLFYAGLALGVARYRLFDLGAWAFRLGSYLVGAILLVALDAFLIYGVAVERVPAFGIALLVLGLVYLPLRNAIGGWFDKRPGLTKQGFPQLVEIGLERVPERQSAKWQALLVETFDPLTVQPTTPAAYAALIDDGQGLVVPGHSTLPPLVLQFAAGGRRLFSMHDVGRAQDLVDLVAHALNSSDAHEQGVRKERTRIARDLHDNIGAQLLRTLHTPDVQRKDAIVSETLADLRDIISNVQGDGMALDEVLAELRYETNERLASAGLQLNWRSSGSPAIGVSARLAHTLRSIVREGASNAIRHANAEQLSIEIIENNNEISLTISDNGTGFADAGPKPGHGLENISSRVLGEGGSLSITGASGTRIHARMPLLEGSIA</sequence>
<reference evidence="8" key="1">
    <citation type="submission" date="2021-04" db="EMBL/GenBank/DDBJ databases">
        <title>Devosia litorisediminis sp. nov., isolated from a sand dune.</title>
        <authorList>
            <person name="Park S."/>
            <person name="Yoon J.-H."/>
        </authorList>
    </citation>
    <scope>NUCLEOTIDE SEQUENCE</scope>
    <source>
        <strain evidence="8">BSSL-BM10</strain>
    </source>
</reference>
<dbReference type="PANTHER" id="PTHR24421:SF10">
    <property type="entry name" value="NITRATE_NITRITE SENSOR PROTEIN NARQ"/>
    <property type="match status" value="1"/>
</dbReference>
<protein>
    <recommendedName>
        <fullName evidence="2">histidine kinase</fullName>
        <ecNumber evidence="2">2.7.13.3</ecNumber>
    </recommendedName>
</protein>
<keyword evidence="6" id="KW-1133">Transmembrane helix</keyword>
<accession>A0A942E6B2</accession>
<dbReference type="CDD" id="cd16917">
    <property type="entry name" value="HATPase_UhpB-NarQ-NarX-like"/>
    <property type="match status" value="1"/>
</dbReference>
<feature type="transmembrane region" description="Helical" evidence="6">
    <location>
        <begin position="305"/>
        <end position="328"/>
    </location>
</feature>
<dbReference type="EMBL" id="JAGXTP010000001">
    <property type="protein sequence ID" value="MBS3848267.1"/>
    <property type="molecule type" value="Genomic_DNA"/>
</dbReference>
<dbReference type="InterPro" id="IPR036890">
    <property type="entry name" value="HATPase_C_sf"/>
</dbReference>
<evidence type="ECO:0000256" key="2">
    <source>
        <dbReference type="ARBA" id="ARBA00012438"/>
    </source>
</evidence>
<feature type="transmembrane region" description="Helical" evidence="6">
    <location>
        <begin position="182"/>
        <end position="207"/>
    </location>
</feature>
<dbReference type="GO" id="GO:0004673">
    <property type="term" value="F:protein histidine kinase activity"/>
    <property type="evidence" value="ECO:0007669"/>
    <property type="project" value="UniProtKB-EC"/>
</dbReference>
<feature type="transmembrane region" description="Helical" evidence="6">
    <location>
        <begin position="241"/>
        <end position="262"/>
    </location>
</feature>
<dbReference type="Pfam" id="PF02518">
    <property type="entry name" value="HATPase_c"/>
    <property type="match status" value="1"/>
</dbReference>
<feature type="transmembrane region" description="Helical" evidence="6">
    <location>
        <begin position="340"/>
        <end position="360"/>
    </location>
</feature>
<feature type="transmembrane region" description="Helical" evidence="6">
    <location>
        <begin position="214"/>
        <end position="235"/>
    </location>
</feature>
<organism evidence="8 9">
    <name type="scientific">Devosia litorisediminis</name>
    <dbReference type="NCBI Taxonomy" id="2829817"/>
    <lineage>
        <taxon>Bacteria</taxon>
        <taxon>Pseudomonadati</taxon>
        <taxon>Pseudomonadota</taxon>
        <taxon>Alphaproteobacteria</taxon>
        <taxon>Hyphomicrobiales</taxon>
        <taxon>Devosiaceae</taxon>
        <taxon>Devosia</taxon>
    </lineage>
</organism>
<dbReference type="RefSeq" id="WP_212657826.1">
    <property type="nucleotide sequence ID" value="NZ_JAGXTP010000001.1"/>
</dbReference>
<proteinExistence type="predicted"/>
<dbReference type="Proteomes" id="UP000678281">
    <property type="component" value="Unassembled WGS sequence"/>
</dbReference>
<dbReference type="AlphaFoldDB" id="A0A942E6B2"/>
<keyword evidence="3" id="KW-0808">Transferase</keyword>
<evidence type="ECO:0000256" key="6">
    <source>
        <dbReference type="SAM" id="Phobius"/>
    </source>
</evidence>
<name>A0A942E6B2_9HYPH</name>
<feature type="transmembrane region" description="Helical" evidence="6">
    <location>
        <begin position="150"/>
        <end position="170"/>
    </location>
</feature>
<evidence type="ECO:0000256" key="1">
    <source>
        <dbReference type="ARBA" id="ARBA00000085"/>
    </source>
</evidence>
<keyword evidence="5" id="KW-0902">Two-component regulatory system</keyword>
<comment type="catalytic activity">
    <reaction evidence="1">
        <text>ATP + protein L-histidine = ADP + protein N-phospho-L-histidine.</text>
        <dbReference type="EC" id="2.7.13.3"/>
    </reaction>
</comment>
<evidence type="ECO:0000313" key="8">
    <source>
        <dbReference type="EMBL" id="MBS3848267.1"/>
    </source>
</evidence>
<dbReference type="PANTHER" id="PTHR24421">
    <property type="entry name" value="NITRATE/NITRITE SENSOR PROTEIN NARX-RELATED"/>
    <property type="match status" value="1"/>
</dbReference>